<dbReference type="RefSeq" id="WP_196603389.1">
    <property type="nucleotide sequence ID" value="NZ_JAUSUE010000024.1"/>
</dbReference>
<sequence length="142" mass="16432">MKNIVNIRVHDCYWKYDYCCAATSLKILSEIFEMEVSQQIFSAVSGLSAGRNRLQCGLVQGMLMFLGIYFKEKDLEQDKIADICHEYVNAFQNEFSSIECKELRPRGFSPNDPPHLCEQITKDAIYFAVKFVYKVADEHNLK</sequence>
<dbReference type="Proteomes" id="UP001239167">
    <property type="component" value="Unassembled WGS sequence"/>
</dbReference>
<protein>
    <recommendedName>
        <fullName evidence="3">C_GCAxxG_C_C family protein</fullName>
    </recommendedName>
</protein>
<evidence type="ECO:0000313" key="2">
    <source>
        <dbReference type="Proteomes" id="UP001239167"/>
    </source>
</evidence>
<evidence type="ECO:0000313" key="1">
    <source>
        <dbReference type="EMBL" id="MDQ0204940.1"/>
    </source>
</evidence>
<organism evidence="1 2">
    <name type="scientific">Pectinatus haikarae</name>
    <dbReference type="NCBI Taxonomy" id="349096"/>
    <lineage>
        <taxon>Bacteria</taxon>
        <taxon>Bacillati</taxon>
        <taxon>Bacillota</taxon>
        <taxon>Negativicutes</taxon>
        <taxon>Selenomonadales</taxon>
        <taxon>Selenomonadaceae</taxon>
        <taxon>Pectinatus</taxon>
    </lineage>
</organism>
<name>A0ABT9YAR5_9FIRM</name>
<evidence type="ECO:0008006" key="3">
    <source>
        <dbReference type="Google" id="ProtNLM"/>
    </source>
</evidence>
<keyword evidence="2" id="KW-1185">Reference proteome</keyword>
<reference evidence="1 2" key="1">
    <citation type="submission" date="2023-07" db="EMBL/GenBank/DDBJ databases">
        <title>Genomic Encyclopedia of Type Strains, Phase IV (KMG-IV): sequencing the most valuable type-strain genomes for metagenomic binning, comparative biology and taxonomic classification.</title>
        <authorList>
            <person name="Goeker M."/>
        </authorList>
    </citation>
    <scope>NUCLEOTIDE SEQUENCE [LARGE SCALE GENOMIC DNA]</scope>
    <source>
        <strain evidence="1 2">DSM 16980</strain>
    </source>
</reference>
<dbReference type="Pfam" id="PF09719">
    <property type="entry name" value="C_GCAxxG_C_C"/>
    <property type="match status" value="1"/>
</dbReference>
<gene>
    <name evidence="1" type="ORF">J2S01_002674</name>
</gene>
<accession>A0ABT9YAR5</accession>
<proteinExistence type="predicted"/>
<comment type="caution">
    <text evidence="1">The sequence shown here is derived from an EMBL/GenBank/DDBJ whole genome shotgun (WGS) entry which is preliminary data.</text>
</comment>
<dbReference type="EMBL" id="JAUSUE010000024">
    <property type="protein sequence ID" value="MDQ0204940.1"/>
    <property type="molecule type" value="Genomic_DNA"/>
</dbReference>
<dbReference type="InterPro" id="IPR010181">
    <property type="entry name" value="CGCAxxGCC_motif"/>
</dbReference>